<dbReference type="Proteomes" id="UP000010473">
    <property type="component" value="Chromosome"/>
</dbReference>
<proteinExistence type="predicted"/>
<gene>
    <name evidence="1" type="ordered locus">Sta7437_0823</name>
</gene>
<dbReference type="HOGENOM" id="CLU_2791930_0_0_3"/>
<reference evidence="2" key="1">
    <citation type="journal article" date="2013" name="Proc. Natl. Acad. Sci. U.S.A.">
        <title>Improving the coverage of the cyanobacterial phylum using diversity-driven genome sequencing.</title>
        <authorList>
            <person name="Shih P.M."/>
            <person name="Wu D."/>
            <person name="Latifi A."/>
            <person name="Axen S.D."/>
            <person name="Fewer D.P."/>
            <person name="Talla E."/>
            <person name="Calteau A."/>
            <person name="Cai F."/>
            <person name="Tandeau de Marsac N."/>
            <person name="Rippka R."/>
            <person name="Herdman M."/>
            <person name="Sivonen K."/>
            <person name="Coursin T."/>
            <person name="Laurent T."/>
            <person name="Goodwin L."/>
            <person name="Nolan M."/>
            <person name="Davenport K.W."/>
            <person name="Han C.S."/>
            <person name="Rubin E.M."/>
            <person name="Eisen J.A."/>
            <person name="Woyke T."/>
            <person name="Gugger M."/>
            <person name="Kerfeld C.A."/>
        </authorList>
    </citation>
    <scope>NUCLEOTIDE SEQUENCE [LARGE SCALE GENOMIC DNA]</scope>
    <source>
        <strain evidence="2">ATCC 29371 / PCC 7437</strain>
    </source>
</reference>
<dbReference type="KEGG" id="scs:Sta7437_0823"/>
<keyword evidence="2" id="KW-1185">Reference proteome</keyword>
<dbReference type="RefSeq" id="WP_015192084.1">
    <property type="nucleotide sequence ID" value="NC_019748.1"/>
</dbReference>
<dbReference type="AlphaFoldDB" id="K9XQS6"/>
<dbReference type="Pfam" id="PF23856">
    <property type="entry name" value="DUF7219"/>
    <property type="match status" value="1"/>
</dbReference>
<evidence type="ECO:0000313" key="2">
    <source>
        <dbReference type="Proteomes" id="UP000010473"/>
    </source>
</evidence>
<dbReference type="STRING" id="111780.Sta7437_0823"/>
<sequence length="68" mass="8125">MQDKSDSKVPEQLLLKDHLHNFGEAVIDICDREEQYQLSAQAAYQKIRQMWLQLQKNQPEIKNYIHNN</sequence>
<protein>
    <submittedName>
        <fullName evidence="1">Uncharacterized protein</fullName>
    </submittedName>
</protein>
<accession>K9XQS6</accession>
<organism evidence="1 2">
    <name type="scientific">Stanieria cyanosphaera (strain ATCC 29371 / PCC 7437)</name>
    <dbReference type="NCBI Taxonomy" id="111780"/>
    <lineage>
        <taxon>Bacteria</taxon>
        <taxon>Bacillati</taxon>
        <taxon>Cyanobacteriota</taxon>
        <taxon>Cyanophyceae</taxon>
        <taxon>Pleurocapsales</taxon>
        <taxon>Dermocarpellaceae</taxon>
        <taxon>Stanieria</taxon>
    </lineage>
</organism>
<dbReference type="EMBL" id="CP003653">
    <property type="protein sequence ID" value="AFZ34411.1"/>
    <property type="molecule type" value="Genomic_DNA"/>
</dbReference>
<dbReference type="OrthoDB" id="583164at2"/>
<dbReference type="InterPro" id="IPR055643">
    <property type="entry name" value="DUF7219"/>
</dbReference>
<evidence type="ECO:0000313" key="1">
    <source>
        <dbReference type="EMBL" id="AFZ34411.1"/>
    </source>
</evidence>
<name>K9XQS6_STAC7</name>